<evidence type="ECO:0000259" key="10">
    <source>
        <dbReference type="Pfam" id="PF00586"/>
    </source>
</evidence>
<evidence type="ECO:0000256" key="2">
    <source>
        <dbReference type="ARBA" id="ARBA00022630"/>
    </source>
</evidence>
<evidence type="ECO:0000256" key="8">
    <source>
        <dbReference type="ARBA" id="ARBA00023002"/>
    </source>
</evidence>
<dbReference type="InterPro" id="IPR016188">
    <property type="entry name" value="PurM-like_N"/>
</dbReference>
<dbReference type="InterPro" id="IPR036188">
    <property type="entry name" value="FAD/NAD-bd_sf"/>
</dbReference>
<evidence type="ECO:0000256" key="5">
    <source>
        <dbReference type="ARBA" id="ARBA00022777"/>
    </source>
</evidence>
<organism evidence="13 14">
    <name type="scientific">Mangrovicoccus algicola</name>
    <dbReference type="NCBI Taxonomy" id="2771008"/>
    <lineage>
        <taxon>Bacteria</taxon>
        <taxon>Pseudomonadati</taxon>
        <taxon>Pseudomonadota</taxon>
        <taxon>Alphaproteobacteria</taxon>
        <taxon>Rhodobacterales</taxon>
        <taxon>Paracoccaceae</taxon>
        <taxon>Mangrovicoccus</taxon>
    </lineage>
</organism>
<dbReference type="InterPro" id="IPR023753">
    <property type="entry name" value="FAD/NAD-binding_dom"/>
</dbReference>
<sequence length="730" mass="75302">MNPSALPLLRDLVLAGGGHAHALILRRWGMRPVPGIRLSVINPGPVAAYSGMLPGHVAGHYDSREMEIDLVRLARFAGARLIAGAVTGIDAQARRLDVAGRGSIGYDLLSLDIGITTRMTAPPGFAEHALPAKPLAGFAAGWRDFLAQVAAGHAAPRVAVIGAGLAGAELALSMRHRLSAIAAGPAVTLIDHGAALAGVPARARRRLLAELAACGIAVIEDAPVAAFTASGPRLADGRQIAAALTVGAAGAAPAPWLQDSGLALRDGFVAVDAHLRSLSHETVFACGDCAHLSASPRPKAGVFAVRAAPVLEHNLRAALTETPLRPFRPQRSYLKLVSLGPKSALAQKGPLLMSGPRMWRWKDRIDRRFMEKFDDLPPMPAPALPRGAPPALAREFPSDAPVCGGCGAKVGAGALSHALAGLAPPQAAELQNRPGDDAAILKAGDRWQVISTDHLRAVTEDWGLMARIALNHAMGDVWAMGATPQLALAQIVIPRMSAALQERTLAEITAATADLCTRIGAALAGGHTTMGAETTIGFTVTGLSPQPPVSKAGARPGDVLILTGALGSGTILAGEMRMQARGAWVADLLGQMAEPPVAEAAALAGRAHAMTDVTGFGLAGHALEMARASGVQMVLQLDDLPFHDGARELCAAGIRSTIYEDNRAATNWQMSGRSEDPRVPLLHDPQTCGGFLAALPRKAAEEALAEIGAAGGTARIVGHVAQGAPGIVLG</sequence>
<accession>A0A8J6YU25</accession>
<dbReference type="InterPro" id="IPR051169">
    <property type="entry name" value="NADH-Q_oxidoreductase"/>
</dbReference>
<evidence type="ECO:0000313" key="13">
    <source>
        <dbReference type="EMBL" id="MBE3639273.1"/>
    </source>
</evidence>
<dbReference type="InterPro" id="IPR017584">
    <property type="entry name" value="Pyridine_nucleo_diS_OxRdtase_N"/>
</dbReference>
<keyword evidence="6" id="KW-0274">FAD</keyword>
<dbReference type="Gene3D" id="3.50.50.100">
    <property type="match status" value="1"/>
</dbReference>
<reference evidence="13" key="1">
    <citation type="submission" date="2020-09" db="EMBL/GenBank/DDBJ databases">
        <title>A novel bacterium of genus Mangrovicoccus, isolated from South China Sea.</title>
        <authorList>
            <person name="Huang H."/>
            <person name="Mo K."/>
            <person name="Hu Y."/>
        </authorList>
    </citation>
    <scope>NUCLEOTIDE SEQUENCE</scope>
    <source>
        <strain evidence="13">HB182678</strain>
    </source>
</reference>
<evidence type="ECO:0000256" key="4">
    <source>
        <dbReference type="ARBA" id="ARBA00022741"/>
    </source>
</evidence>
<keyword evidence="5" id="KW-0418">Kinase</keyword>
<comment type="caution">
    <text evidence="13">The sequence shown here is derived from an EMBL/GenBank/DDBJ whole genome shotgun (WGS) entry which is preliminary data.</text>
</comment>
<keyword evidence="2" id="KW-0285">Flavoprotein</keyword>
<gene>
    <name evidence="13" type="primary">selD</name>
    <name evidence="13" type="ORF">ICN82_13810</name>
</gene>
<keyword evidence="8" id="KW-0560">Oxidoreductase</keyword>
<dbReference type="PANTHER" id="PTHR42913">
    <property type="entry name" value="APOPTOSIS-INDUCING FACTOR 1"/>
    <property type="match status" value="1"/>
</dbReference>
<keyword evidence="7" id="KW-0067">ATP-binding</keyword>
<evidence type="ECO:0000256" key="9">
    <source>
        <dbReference type="ARBA" id="ARBA00023266"/>
    </source>
</evidence>
<dbReference type="InterPro" id="IPR004536">
    <property type="entry name" value="SPS/SelD"/>
</dbReference>
<dbReference type="Proteomes" id="UP000609121">
    <property type="component" value="Unassembled WGS sequence"/>
</dbReference>
<dbReference type="InterPro" id="IPR036921">
    <property type="entry name" value="PurM-like_N_sf"/>
</dbReference>
<dbReference type="InterPro" id="IPR036676">
    <property type="entry name" value="PurM-like_C_sf"/>
</dbReference>
<keyword evidence="9" id="KW-0711">Selenium</keyword>
<dbReference type="EMBL" id="JACVXA010000043">
    <property type="protein sequence ID" value="MBE3639273.1"/>
    <property type="molecule type" value="Genomic_DNA"/>
</dbReference>
<keyword evidence="3 13" id="KW-0808">Transferase</keyword>
<dbReference type="Pfam" id="PF00586">
    <property type="entry name" value="AIRS"/>
    <property type="match status" value="1"/>
</dbReference>
<dbReference type="GO" id="GO:0019646">
    <property type="term" value="P:aerobic electron transport chain"/>
    <property type="evidence" value="ECO:0007669"/>
    <property type="project" value="TreeGrafter"/>
</dbReference>
<evidence type="ECO:0000256" key="6">
    <source>
        <dbReference type="ARBA" id="ARBA00022827"/>
    </source>
</evidence>
<evidence type="ECO:0000256" key="1">
    <source>
        <dbReference type="ARBA" id="ARBA00001974"/>
    </source>
</evidence>
<feature type="domain" description="FAD/NAD(P)-binding" evidence="12">
    <location>
        <begin position="15"/>
        <end position="300"/>
    </location>
</feature>
<dbReference type="SUPFAM" id="SSF56042">
    <property type="entry name" value="PurM C-terminal domain-like"/>
    <property type="match status" value="1"/>
</dbReference>
<dbReference type="GO" id="GO:0003955">
    <property type="term" value="F:NAD(P)H dehydrogenase (quinone) activity"/>
    <property type="evidence" value="ECO:0007669"/>
    <property type="project" value="TreeGrafter"/>
</dbReference>
<dbReference type="RefSeq" id="WP_193183784.1">
    <property type="nucleotide sequence ID" value="NZ_JACVXA010000043.1"/>
</dbReference>
<protein>
    <submittedName>
        <fullName evidence="13">Selenide, water dikinase SelD</fullName>
        <ecNumber evidence="13">2.7.9.3</ecNumber>
    </submittedName>
</protein>
<dbReference type="SUPFAM" id="SSF55326">
    <property type="entry name" value="PurM N-terminal domain-like"/>
    <property type="match status" value="1"/>
</dbReference>
<evidence type="ECO:0000259" key="12">
    <source>
        <dbReference type="Pfam" id="PF07992"/>
    </source>
</evidence>
<dbReference type="NCBIfam" id="TIGR03169">
    <property type="entry name" value="Nterm_to_SelD"/>
    <property type="match status" value="1"/>
</dbReference>
<dbReference type="AlphaFoldDB" id="A0A8J6YU25"/>
<dbReference type="Pfam" id="PF02769">
    <property type="entry name" value="AIRS_C"/>
    <property type="match status" value="1"/>
</dbReference>
<dbReference type="SUPFAM" id="SSF51905">
    <property type="entry name" value="FAD/NAD(P)-binding domain"/>
    <property type="match status" value="2"/>
</dbReference>
<dbReference type="GO" id="GO:0005524">
    <property type="term" value="F:ATP binding"/>
    <property type="evidence" value="ECO:0007669"/>
    <property type="project" value="UniProtKB-KW"/>
</dbReference>
<dbReference type="PANTHER" id="PTHR42913:SF9">
    <property type="entry name" value="SLR1591 PROTEIN"/>
    <property type="match status" value="1"/>
</dbReference>
<keyword evidence="4" id="KW-0547">Nucleotide-binding</keyword>
<dbReference type="CDD" id="cd02195">
    <property type="entry name" value="SelD"/>
    <property type="match status" value="1"/>
</dbReference>
<dbReference type="Pfam" id="PF07992">
    <property type="entry name" value="Pyr_redox_2"/>
    <property type="match status" value="1"/>
</dbReference>
<dbReference type="Gene3D" id="3.30.1330.10">
    <property type="entry name" value="PurM-like, N-terminal domain"/>
    <property type="match status" value="1"/>
</dbReference>
<dbReference type="EC" id="2.7.9.3" evidence="13"/>
<comment type="cofactor">
    <cofactor evidence="1">
        <name>FAD</name>
        <dbReference type="ChEBI" id="CHEBI:57692"/>
    </cofactor>
</comment>
<dbReference type="GO" id="GO:0004756">
    <property type="term" value="F:selenide, water dikinase activity"/>
    <property type="evidence" value="ECO:0007669"/>
    <property type="project" value="UniProtKB-EC"/>
</dbReference>
<dbReference type="Gene3D" id="3.90.650.10">
    <property type="entry name" value="PurM-like C-terminal domain"/>
    <property type="match status" value="1"/>
</dbReference>
<feature type="domain" description="PurM-like C-terminal" evidence="11">
    <location>
        <begin position="555"/>
        <end position="723"/>
    </location>
</feature>
<feature type="domain" description="PurM-like N-terminal" evidence="10">
    <location>
        <begin position="435"/>
        <end position="543"/>
    </location>
</feature>
<evidence type="ECO:0000256" key="7">
    <source>
        <dbReference type="ARBA" id="ARBA00022840"/>
    </source>
</evidence>
<evidence type="ECO:0000256" key="3">
    <source>
        <dbReference type="ARBA" id="ARBA00022679"/>
    </source>
</evidence>
<dbReference type="NCBIfam" id="TIGR00476">
    <property type="entry name" value="selD"/>
    <property type="match status" value="1"/>
</dbReference>
<keyword evidence="14" id="KW-1185">Reference proteome</keyword>
<evidence type="ECO:0000259" key="11">
    <source>
        <dbReference type="Pfam" id="PF02769"/>
    </source>
</evidence>
<name>A0A8J6YU25_9RHOB</name>
<evidence type="ECO:0000313" key="14">
    <source>
        <dbReference type="Proteomes" id="UP000609121"/>
    </source>
</evidence>
<dbReference type="InterPro" id="IPR010918">
    <property type="entry name" value="PurM-like_C_dom"/>
</dbReference>
<proteinExistence type="predicted"/>